<dbReference type="EMBL" id="LQZG01000003">
    <property type="protein sequence ID" value="OAB87159.1"/>
    <property type="molecule type" value="Genomic_DNA"/>
</dbReference>
<name>A0A176QBU8_9MICO</name>
<dbReference type="RefSeq" id="WP_068276067.1">
    <property type="nucleotide sequence ID" value="NZ_LQZG01000003.1"/>
</dbReference>
<organism evidence="1 2">
    <name type="scientific">Janibacter melonis</name>
    <dbReference type="NCBI Taxonomy" id="262209"/>
    <lineage>
        <taxon>Bacteria</taxon>
        <taxon>Bacillati</taxon>
        <taxon>Actinomycetota</taxon>
        <taxon>Actinomycetes</taxon>
        <taxon>Micrococcales</taxon>
        <taxon>Intrasporangiaceae</taxon>
        <taxon>Janibacter</taxon>
    </lineage>
</organism>
<comment type="caution">
    <text evidence="1">The sequence shown here is derived from an EMBL/GenBank/DDBJ whole genome shotgun (WGS) entry which is preliminary data.</text>
</comment>
<keyword evidence="2" id="KW-1185">Reference proteome</keyword>
<accession>A0A176QBU8</accession>
<reference evidence="1 2" key="1">
    <citation type="submission" date="2016-01" db="EMBL/GenBank/DDBJ databases">
        <title>Janibacter melonis strain CD11_4 genome sequencing and assembly.</title>
        <authorList>
            <person name="Nair G.R."/>
            <person name="Kaur G."/>
            <person name="Chander A.M."/>
            <person name="Mayilraj S."/>
        </authorList>
    </citation>
    <scope>NUCLEOTIDE SEQUENCE [LARGE SCALE GENOMIC DNA]</scope>
    <source>
        <strain evidence="1 2">CD11-4</strain>
    </source>
</reference>
<proteinExistence type="predicted"/>
<dbReference type="AlphaFoldDB" id="A0A176QBU8"/>
<dbReference type="STRING" id="262209.AWH69_12445"/>
<evidence type="ECO:0000313" key="1">
    <source>
        <dbReference type="EMBL" id="OAB87159.1"/>
    </source>
</evidence>
<protein>
    <submittedName>
        <fullName evidence="1">Uncharacterized protein</fullName>
    </submittedName>
</protein>
<gene>
    <name evidence="1" type="ORF">AWH69_12445</name>
</gene>
<dbReference type="Proteomes" id="UP000076976">
    <property type="component" value="Unassembled WGS sequence"/>
</dbReference>
<evidence type="ECO:0000313" key="2">
    <source>
        <dbReference type="Proteomes" id="UP000076976"/>
    </source>
</evidence>
<sequence>MPSYRVAIDVHETHPGVSPPSLLPLAEELLARTHRVEDRSVELIRMQPQVHLRFLVETSTDRQEDDEAEDAVRRLVADLTASAVLGRWVLRRGPGGHWRVVREGFAPEPPDVPVDF</sequence>